<evidence type="ECO:0000256" key="3">
    <source>
        <dbReference type="ARBA" id="ARBA00022729"/>
    </source>
</evidence>
<keyword evidence="14" id="KW-1185">Reference proteome</keyword>
<feature type="transmembrane region" description="Helical" evidence="11">
    <location>
        <begin position="324"/>
        <end position="349"/>
    </location>
</feature>
<dbReference type="AlphaFoldDB" id="A0A2B4SYX0"/>
<evidence type="ECO:0000256" key="9">
    <source>
        <dbReference type="ARBA" id="ARBA00024189"/>
    </source>
</evidence>
<sequence length="365" mass="41595">MADCVEFLRRFLLFFVAFFCLSLATVPQDQQRKITIKSISCPKNITGCNNTTYIIHVIAESADEKNSMHYLWSVIGSPTIVAAYFDTTDVNVSIDWNQVLINSSTKGIMFTRPSLYITALVIPAIYEFQDKKDELYYTEKDIGKIVKHGFKEEVTQWEEPKVDHKNNVTTFRGKMLGGTVIFQCNASAINDRESKLPHEQFSSNSTVFTLTLDSTLSSRSSYSAWKPVAYLKESRKLSNQIPSFSYFGNEHRFITQHCDSLPSSSSTKDFISIVPHLLGRKYVTTRMNISFGQRKDGWYEGSKYLTWSAMVGYGTPIKDEFSTLVWLIIFIGFGTPMLLIFITIIYIIIKKVKAKKETSTYGIIN</sequence>
<dbReference type="InterPro" id="IPR029382">
    <property type="entry name" value="NCU-G1"/>
</dbReference>
<dbReference type="EMBL" id="LSMT01000004">
    <property type="protein sequence ID" value="PFX34496.1"/>
    <property type="molecule type" value="Genomic_DNA"/>
</dbReference>
<evidence type="ECO:0000256" key="4">
    <source>
        <dbReference type="ARBA" id="ARBA00022989"/>
    </source>
</evidence>
<keyword evidence="4 11" id="KW-1133">Transmembrane helix</keyword>
<feature type="chain" id="PRO_5012857801" evidence="12">
    <location>
        <begin position="25"/>
        <end position="365"/>
    </location>
</feature>
<proteinExistence type="inferred from homology"/>
<keyword evidence="2 11" id="KW-0812">Transmembrane</keyword>
<evidence type="ECO:0000313" key="13">
    <source>
        <dbReference type="EMBL" id="PFX34496.1"/>
    </source>
</evidence>
<dbReference type="OrthoDB" id="6264340at2759"/>
<name>A0A2B4SYX0_STYPI</name>
<dbReference type="PANTHER" id="PTHR31981">
    <property type="entry name" value="GLYCOSYLATED LYSOSOMAL MEMBRANE PROTEIN"/>
    <property type="match status" value="1"/>
</dbReference>
<organism evidence="13 14">
    <name type="scientific">Stylophora pistillata</name>
    <name type="common">Smooth cauliflower coral</name>
    <dbReference type="NCBI Taxonomy" id="50429"/>
    <lineage>
        <taxon>Eukaryota</taxon>
        <taxon>Metazoa</taxon>
        <taxon>Cnidaria</taxon>
        <taxon>Anthozoa</taxon>
        <taxon>Hexacorallia</taxon>
        <taxon>Scleractinia</taxon>
        <taxon>Astrocoeniina</taxon>
        <taxon>Pocilloporidae</taxon>
        <taxon>Stylophora</taxon>
    </lineage>
</organism>
<evidence type="ECO:0000256" key="12">
    <source>
        <dbReference type="SAM" id="SignalP"/>
    </source>
</evidence>
<evidence type="ECO:0000256" key="1">
    <source>
        <dbReference type="ARBA" id="ARBA00010599"/>
    </source>
</evidence>
<evidence type="ECO:0000256" key="2">
    <source>
        <dbReference type="ARBA" id="ARBA00022692"/>
    </source>
</evidence>
<gene>
    <name evidence="13" type="primary">2</name>
    <name evidence="13" type="ORF">AWC38_SpisGene571</name>
</gene>
<accession>A0A2B4SYX0</accession>
<reference evidence="14" key="1">
    <citation type="journal article" date="2017" name="bioRxiv">
        <title>Comparative analysis of the genomes of Stylophora pistillata and Acropora digitifera provides evidence for extensive differences between species of corals.</title>
        <authorList>
            <person name="Voolstra C.R."/>
            <person name="Li Y."/>
            <person name="Liew Y.J."/>
            <person name="Baumgarten S."/>
            <person name="Zoccola D."/>
            <person name="Flot J.-F."/>
            <person name="Tambutte S."/>
            <person name="Allemand D."/>
            <person name="Aranda M."/>
        </authorList>
    </citation>
    <scope>NUCLEOTIDE SEQUENCE [LARGE SCALE GENOMIC DNA]</scope>
</reference>
<dbReference type="PANTHER" id="PTHR31981:SF1">
    <property type="entry name" value="GLYCOSYLATED LYSOSOMAL MEMBRANE PROTEIN"/>
    <property type="match status" value="1"/>
</dbReference>
<comment type="subunit">
    <text evidence="10">Interacts (via lumenal domain) with lysosomal protein MFSD1; the interaction starts while both proteins are still in the endoplasmic reticulum and is required for stabilization of MFSD1 in lysosomes but has no direct effect on its targeting to lysosomes or transporter activity.</text>
</comment>
<keyword evidence="6" id="KW-0325">Glycoprotein</keyword>
<dbReference type="GO" id="GO:0005765">
    <property type="term" value="C:lysosomal membrane"/>
    <property type="evidence" value="ECO:0007669"/>
    <property type="project" value="UniProtKB-SubCell"/>
</dbReference>
<evidence type="ECO:0000256" key="7">
    <source>
        <dbReference type="ARBA" id="ARBA00023228"/>
    </source>
</evidence>
<feature type="signal peptide" evidence="12">
    <location>
        <begin position="1"/>
        <end position="24"/>
    </location>
</feature>
<evidence type="ECO:0000256" key="8">
    <source>
        <dbReference type="ARBA" id="ARBA00024176"/>
    </source>
</evidence>
<comment type="caution">
    <text evidence="13">The sequence shown here is derived from an EMBL/GenBank/DDBJ whole genome shotgun (WGS) entry which is preliminary data.</text>
</comment>
<dbReference type="Proteomes" id="UP000225706">
    <property type="component" value="Unassembled WGS sequence"/>
</dbReference>
<evidence type="ECO:0000256" key="5">
    <source>
        <dbReference type="ARBA" id="ARBA00023136"/>
    </source>
</evidence>
<keyword evidence="3 12" id="KW-0732">Signal</keyword>
<keyword evidence="7" id="KW-0458">Lysosome</keyword>
<comment type="subcellular location">
    <subcellularLocation>
        <location evidence="9">Lysosome membrane</location>
        <topology evidence="9">Single-pass type I membrane protein</topology>
        <orientation evidence="9">Lumenal side</orientation>
    </subcellularLocation>
</comment>
<keyword evidence="5 11" id="KW-0472">Membrane</keyword>
<evidence type="ECO:0000313" key="14">
    <source>
        <dbReference type="Proteomes" id="UP000225706"/>
    </source>
</evidence>
<evidence type="ECO:0000256" key="11">
    <source>
        <dbReference type="SAM" id="Phobius"/>
    </source>
</evidence>
<evidence type="ECO:0000256" key="10">
    <source>
        <dbReference type="ARBA" id="ARBA00044960"/>
    </source>
</evidence>
<comment type="similarity">
    <text evidence="1">Belongs to the GLMP family.</text>
</comment>
<comment type="function">
    <text evidence="8">Required to protect lysosomal transporter MFSD1 from lysosomal proteolysis and for MFSD1 lysosomal localization.</text>
</comment>
<dbReference type="Pfam" id="PF15065">
    <property type="entry name" value="NCU-G1"/>
    <property type="match status" value="2"/>
</dbReference>
<evidence type="ECO:0000256" key="6">
    <source>
        <dbReference type="ARBA" id="ARBA00023180"/>
    </source>
</evidence>
<protein>
    <submittedName>
        <fullName evidence="13">Lysosomal protein NCU-G1-B</fullName>
    </submittedName>
</protein>